<sequence length="80" mass="8015">MTATVDTLGAGSERGRRDRVDRPGGAASPARDPEPQLEVETRARLAAEAGAGADGHARIPGRARDAGVHSVSVLATSAGG</sequence>
<proteinExistence type="predicted"/>
<feature type="compositionally biased region" description="Basic and acidic residues" evidence="1">
    <location>
        <begin position="13"/>
        <end position="22"/>
    </location>
</feature>
<dbReference type="EMBL" id="BNAU01000013">
    <property type="protein sequence ID" value="GHF28532.1"/>
    <property type="molecule type" value="Genomic_DNA"/>
</dbReference>
<feature type="region of interest" description="Disordered" evidence="1">
    <location>
        <begin position="1"/>
        <end position="38"/>
    </location>
</feature>
<comment type="caution">
    <text evidence="2">The sequence shown here is derived from an EMBL/GenBank/DDBJ whole genome shotgun (WGS) entry which is preliminary data.</text>
</comment>
<gene>
    <name evidence="2" type="ORF">GCM10017786_73300</name>
</gene>
<evidence type="ECO:0000313" key="3">
    <source>
        <dbReference type="Proteomes" id="UP000605897"/>
    </source>
</evidence>
<evidence type="ECO:0000256" key="1">
    <source>
        <dbReference type="SAM" id="MobiDB-lite"/>
    </source>
</evidence>
<reference evidence="3" key="1">
    <citation type="journal article" date="2019" name="Int. J. Syst. Evol. Microbiol.">
        <title>The Global Catalogue of Microorganisms (GCM) 10K type strain sequencing project: providing services to taxonomists for standard genome sequencing and annotation.</title>
        <authorList>
            <consortium name="The Broad Institute Genomics Platform"/>
            <consortium name="The Broad Institute Genome Sequencing Center for Infectious Disease"/>
            <person name="Wu L."/>
            <person name="Ma J."/>
        </authorList>
    </citation>
    <scope>NUCLEOTIDE SEQUENCE [LARGE SCALE GENOMIC DNA]</scope>
    <source>
        <strain evidence="3">CGMCC 4.7677</strain>
    </source>
</reference>
<accession>A0ABQ3JGC9</accession>
<keyword evidence="3" id="KW-1185">Reference proteome</keyword>
<protein>
    <submittedName>
        <fullName evidence="2">Uncharacterized protein</fullName>
    </submittedName>
</protein>
<feature type="region of interest" description="Disordered" evidence="1">
    <location>
        <begin position="49"/>
        <end position="68"/>
    </location>
</feature>
<name>A0ABQ3JGC9_9PSEU</name>
<dbReference type="Proteomes" id="UP000605897">
    <property type="component" value="Unassembled WGS sequence"/>
</dbReference>
<evidence type="ECO:0000313" key="2">
    <source>
        <dbReference type="EMBL" id="GHF28532.1"/>
    </source>
</evidence>
<organism evidence="2 3">
    <name type="scientific">Amycolatopsis deserti</name>
    <dbReference type="NCBI Taxonomy" id="185696"/>
    <lineage>
        <taxon>Bacteria</taxon>
        <taxon>Bacillati</taxon>
        <taxon>Actinomycetota</taxon>
        <taxon>Actinomycetes</taxon>
        <taxon>Pseudonocardiales</taxon>
        <taxon>Pseudonocardiaceae</taxon>
        <taxon>Amycolatopsis</taxon>
    </lineage>
</organism>